<dbReference type="Proteomes" id="UP000799754">
    <property type="component" value="Unassembled WGS sequence"/>
</dbReference>
<evidence type="ECO:0000313" key="2">
    <source>
        <dbReference type="Proteomes" id="UP000799754"/>
    </source>
</evidence>
<sequence length="425" mass="47055">MFRSSISIFGIRTPRPEQDVENLPVENSPAPQSQSRFARFSTNARTIVGSSVYSQSPGQSRWKTPKMPSMGFARRPASADLDTVIDSSNGSNSALASHSAASYVGAISQEQIRSPQQTYNRHPADVPLPRQDPFVDPEVQEIADEINHGPRRHRRRKRRRQHRADHWTRKRSDRGKLMPFVRGAAARGKLIACIISGTLLISVLTIYLAIALTNKDIGQEIHILFILILLSITIFFCHSLIRLCMLLLNPPREVERRPVPNLTAPEGFQPIVPIPVRLARDDELDSDNDMADIEAGDPEKEVLPPPPPAYGLWRSSVRVDPNLLHWQRVEENRAQSAISMPRSRNESVVAASTHDAPAAETAEGLRPPSYMSEDGVSYITDAAPRSVAPADAPAPAPSGIHPAWRTSYVMSEIRPGEVPASMGRR</sequence>
<accession>A0ACB6RNI3</accession>
<organism evidence="1 2">
    <name type="scientific">Macroventuria anomochaeta</name>
    <dbReference type="NCBI Taxonomy" id="301207"/>
    <lineage>
        <taxon>Eukaryota</taxon>
        <taxon>Fungi</taxon>
        <taxon>Dikarya</taxon>
        <taxon>Ascomycota</taxon>
        <taxon>Pezizomycotina</taxon>
        <taxon>Dothideomycetes</taxon>
        <taxon>Pleosporomycetidae</taxon>
        <taxon>Pleosporales</taxon>
        <taxon>Pleosporineae</taxon>
        <taxon>Didymellaceae</taxon>
        <taxon>Macroventuria</taxon>
    </lineage>
</organism>
<dbReference type="EMBL" id="MU006740">
    <property type="protein sequence ID" value="KAF2622960.1"/>
    <property type="molecule type" value="Genomic_DNA"/>
</dbReference>
<protein>
    <submittedName>
        <fullName evidence="1">Uncharacterized protein</fullName>
    </submittedName>
</protein>
<keyword evidence="2" id="KW-1185">Reference proteome</keyword>
<evidence type="ECO:0000313" key="1">
    <source>
        <dbReference type="EMBL" id="KAF2622960.1"/>
    </source>
</evidence>
<proteinExistence type="predicted"/>
<comment type="caution">
    <text evidence="1">The sequence shown here is derived from an EMBL/GenBank/DDBJ whole genome shotgun (WGS) entry which is preliminary data.</text>
</comment>
<reference evidence="1" key="1">
    <citation type="journal article" date="2020" name="Stud. Mycol.">
        <title>101 Dothideomycetes genomes: a test case for predicting lifestyles and emergence of pathogens.</title>
        <authorList>
            <person name="Haridas S."/>
            <person name="Albert R."/>
            <person name="Binder M."/>
            <person name="Bloem J."/>
            <person name="Labutti K."/>
            <person name="Salamov A."/>
            <person name="Andreopoulos B."/>
            <person name="Baker S."/>
            <person name="Barry K."/>
            <person name="Bills G."/>
            <person name="Bluhm B."/>
            <person name="Cannon C."/>
            <person name="Castanera R."/>
            <person name="Culley D."/>
            <person name="Daum C."/>
            <person name="Ezra D."/>
            <person name="Gonzalez J."/>
            <person name="Henrissat B."/>
            <person name="Kuo A."/>
            <person name="Liang C."/>
            <person name="Lipzen A."/>
            <person name="Lutzoni F."/>
            <person name="Magnuson J."/>
            <person name="Mondo S."/>
            <person name="Nolan M."/>
            <person name="Ohm R."/>
            <person name="Pangilinan J."/>
            <person name="Park H.-J."/>
            <person name="Ramirez L."/>
            <person name="Alfaro M."/>
            <person name="Sun H."/>
            <person name="Tritt A."/>
            <person name="Yoshinaga Y."/>
            <person name="Zwiers L.-H."/>
            <person name="Turgeon B."/>
            <person name="Goodwin S."/>
            <person name="Spatafora J."/>
            <person name="Crous P."/>
            <person name="Grigoriev I."/>
        </authorList>
    </citation>
    <scope>NUCLEOTIDE SEQUENCE</scope>
    <source>
        <strain evidence="1">CBS 525.71</strain>
    </source>
</reference>
<gene>
    <name evidence="1" type="ORF">BU25DRAFT_199149</name>
</gene>
<name>A0ACB6RNI3_9PLEO</name>